<dbReference type="InterPro" id="IPR023385">
    <property type="entry name" value="YopX-like_C"/>
</dbReference>
<sequence length="150" mass="17048">MVGGHSVSREIKFRAWVENEHIKNGPYPFMNQHIEFMGGLINDIFATSGKEPLNSLHNKITYMQYTGLKDAKGKEIYEGDIVDYLGDIDHINSNVLRVIEYKNEEACFVARLPVGVDGEEAVYLNEHDFKVVGNIYENPTLLEELQNGTK</sequence>
<evidence type="ECO:0000259" key="1">
    <source>
        <dbReference type="Pfam" id="PF09643"/>
    </source>
</evidence>
<protein>
    <recommendedName>
        <fullName evidence="1">YopX protein domain-containing protein</fullName>
    </recommendedName>
</protein>
<evidence type="ECO:0000313" key="2">
    <source>
        <dbReference type="EMBL" id="TKI53523.1"/>
    </source>
</evidence>
<dbReference type="InterPro" id="IPR010024">
    <property type="entry name" value="CHP16711"/>
</dbReference>
<dbReference type="Pfam" id="PF09643">
    <property type="entry name" value="YopX"/>
    <property type="match status" value="1"/>
</dbReference>
<feature type="domain" description="YopX protein" evidence="1">
    <location>
        <begin position="12"/>
        <end position="143"/>
    </location>
</feature>
<reference evidence="2 3" key="1">
    <citation type="submission" date="2019-04" db="EMBL/GenBank/DDBJ databases">
        <title>Lysinibacillus genome sequencing.</title>
        <authorList>
            <person name="Dunlap C."/>
        </authorList>
    </citation>
    <scope>NUCLEOTIDE SEQUENCE [LARGE SCALE GENOMIC DNA]</scope>
    <source>
        <strain evidence="2 3">CCTCC AB 2010389</strain>
    </source>
</reference>
<dbReference type="InterPro" id="IPR019096">
    <property type="entry name" value="YopX_protein"/>
</dbReference>
<gene>
    <name evidence="2" type="ORF">FC756_23130</name>
</gene>
<accession>A0A4V5TID9</accession>
<dbReference type="Gene3D" id="2.30.30.290">
    <property type="entry name" value="YopX-like domains"/>
    <property type="match status" value="1"/>
</dbReference>
<dbReference type="AlphaFoldDB" id="A0A4V5TID9"/>
<comment type="caution">
    <text evidence="2">The sequence shown here is derived from an EMBL/GenBank/DDBJ whole genome shotgun (WGS) entry which is preliminary data.</text>
</comment>
<name>A0A4V5TID9_9BACI</name>
<evidence type="ECO:0000313" key="3">
    <source>
        <dbReference type="Proteomes" id="UP000308744"/>
    </source>
</evidence>
<dbReference type="Proteomes" id="UP000308744">
    <property type="component" value="Unassembled WGS sequence"/>
</dbReference>
<organism evidence="2 3">
    <name type="scientific">Lysinibacillus mangiferihumi</name>
    <dbReference type="NCBI Taxonomy" id="1130819"/>
    <lineage>
        <taxon>Bacteria</taxon>
        <taxon>Bacillati</taxon>
        <taxon>Bacillota</taxon>
        <taxon>Bacilli</taxon>
        <taxon>Bacillales</taxon>
        <taxon>Bacillaceae</taxon>
        <taxon>Lysinibacillus</taxon>
    </lineage>
</organism>
<proteinExistence type="predicted"/>
<dbReference type="NCBIfam" id="TIGR01671">
    <property type="entry name" value="phage_TIGR01671"/>
    <property type="match status" value="1"/>
</dbReference>
<dbReference type="EMBL" id="SZPU01000107">
    <property type="protein sequence ID" value="TKI53523.1"/>
    <property type="molecule type" value="Genomic_DNA"/>
</dbReference>
<keyword evidence="3" id="KW-1185">Reference proteome</keyword>
<dbReference type="SUPFAM" id="SSF159006">
    <property type="entry name" value="YopX-like"/>
    <property type="match status" value="1"/>
</dbReference>